<proteinExistence type="predicted"/>
<evidence type="ECO:0000313" key="2">
    <source>
        <dbReference type="Proteomes" id="UP000001377"/>
    </source>
</evidence>
<accession>C8WLU1</accession>
<dbReference type="Proteomes" id="UP000001377">
    <property type="component" value="Chromosome"/>
</dbReference>
<dbReference type="EMBL" id="CP001726">
    <property type="protein sequence ID" value="ACV56554.1"/>
    <property type="molecule type" value="Genomic_DNA"/>
</dbReference>
<dbReference type="RefSeq" id="WP_015761276.1">
    <property type="nucleotide sequence ID" value="NC_013204.1"/>
</dbReference>
<protein>
    <submittedName>
        <fullName evidence="1">ERF family protein</fullName>
    </submittedName>
</protein>
<dbReference type="PaxDb" id="479437-Elen_2602"/>
<sequence>MTGSVIQSKLLEIQNALKVEKGHYSDYGEYYYRNKEDILEAAKPLCHEKGCIITCDDDVRLLENGWVYVVTTARLTDVESGESEERHGWAREVAEKTKMDPSQITGAASSYAGKRALGNLFALDDSTDADGQGAKQEPPASGPFLARCRSCGTRMQFFNPEQMRTYRCCPNPDYEVE</sequence>
<dbReference type="KEGG" id="ele:Elen_2602"/>
<dbReference type="HOGENOM" id="CLU_082063_1_1_11"/>
<organism evidence="1 2">
    <name type="scientific">Eggerthella lenta (strain ATCC 25559 / DSM 2243 / CCUG 17323 / JCM 9979 / KCTC 3265 / NCTC 11813 / VPI 0255 / 1899 B)</name>
    <name type="common">Eubacterium lentum</name>
    <dbReference type="NCBI Taxonomy" id="479437"/>
    <lineage>
        <taxon>Bacteria</taxon>
        <taxon>Bacillati</taxon>
        <taxon>Actinomycetota</taxon>
        <taxon>Coriobacteriia</taxon>
        <taxon>Eggerthellales</taxon>
        <taxon>Eggerthellaceae</taxon>
        <taxon>Eggerthella</taxon>
    </lineage>
</organism>
<name>C8WLU1_EGGLE</name>
<reference evidence="1 2" key="1">
    <citation type="journal article" date="2009" name="Stand. Genomic Sci.">
        <title>Complete genome sequence of Eggerthella lenta type strain (IPP VPI 0255).</title>
        <authorList>
            <person name="Saunders E."/>
            <person name="Pukall R."/>
            <person name="Abt B."/>
            <person name="Lapidus A."/>
            <person name="Glavina Del Rio T."/>
            <person name="Copeland A."/>
            <person name="Tice H."/>
            <person name="Cheng J.F."/>
            <person name="Lucas S."/>
            <person name="Chen F."/>
            <person name="Nolan M."/>
            <person name="Bruce D."/>
            <person name="Goodwin L."/>
            <person name="Pitluck S."/>
            <person name="Ivanova N."/>
            <person name="Mavromatis K."/>
            <person name="Ovchinnikova G."/>
            <person name="Pati A."/>
            <person name="Chen A."/>
            <person name="Palaniappan K."/>
            <person name="Land M."/>
            <person name="Hauser L."/>
            <person name="Chang Y.J."/>
            <person name="Jeffries C.D."/>
            <person name="Chain P."/>
            <person name="Meincke L."/>
            <person name="Sims D."/>
            <person name="Brettin T."/>
            <person name="Detter J.C."/>
            <person name="Goker M."/>
            <person name="Bristow J."/>
            <person name="Eisen J.A."/>
            <person name="Markowitz V."/>
            <person name="Hugenholtz P."/>
            <person name="Kyrpides N.C."/>
            <person name="Klenk H.P."/>
            <person name="Han C."/>
        </authorList>
    </citation>
    <scope>NUCLEOTIDE SEQUENCE [LARGE SCALE GENOMIC DNA]</scope>
    <source>
        <strain evidence="2">ATCC 25559 / DSM 2243 / CCUG 17323 / JCM 9979 / KCTC 3265 / NCTC 11813 / VPI 0255 / 1899 B</strain>
    </source>
</reference>
<dbReference type="OrthoDB" id="1625426at2"/>
<gene>
    <name evidence="1" type="ordered locus">Elen_2602</name>
</gene>
<dbReference type="InterPro" id="IPR007499">
    <property type="entry name" value="ERF_bacteria_virus"/>
</dbReference>
<dbReference type="Pfam" id="PF04404">
    <property type="entry name" value="ERF"/>
    <property type="match status" value="1"/>
</dbReference>
<dbReference type="STRING" id="479437.Elen_2602"/>
<dbReference type="BioCyc" id="ELEN479437:G1GFY-2624-MONOMER"/>
<evidence type="ECO:0000313" key="1">
    <source>
        <dbReference type="EMBL" id="ACV56554.1"/>
    </source>
</evidence>
<dbReference type="AlphaFoldDB" id="C8WLU1"/>
<keyword evidence="2" id="KW-1185">Reference proteome</keyword>